<dbReference type="Proteomes" id="UP000636110">
    <property type="component" value="Unassembled WGS sequence"/>
</dbReference>
<accession>A0ABR6EQN1</accession>
<keyword evidence="1" id="KW-1133">Transmembrane helix</keyword>
<dbReference type="InterPro" id="IPR036890">
    <property type="entry name" value="HATPase_C_sf"/>
</dbReference>
<evidence type="ECO:0000313" key="4">
    <source>
        <dbReference type="Proteomes" id="UP000636110"/>
    </source>
</evidence>
<dbReference type="InterPro" id="IPR050640">
    <property type="entry name" value="Bact_2-comp_sensor_kinase"/>
</dbReference>
<name>A0ABR6EQN1_9SPHI</name>
<feature type="transmembrane region" description="Helical" evidence="1">
    <location>
        <begin position="126"/>
        <end position="147"/>
    </location>
</feature>
<dbReference type="RefSeq" id="WP_182952828.1">
    <property type="nucleotide sequence ID" value="NZ_WNXC01000001.1"/>
</dbReference>
<evidence type="ECO:0000259" key="2">
    <source>
        <dbReference type="Pfam" id="PF06580"/>
    </source>
</evidence>
<keyword evidence="4" id="KW-1185">Reference proteome</keyword>
<reference evidence="3 4" key="1">
    <citation type="submission" date="2019-11" db="EMBL/GenBank/DDBJ databases">
        <title>Description of Pedobacter sp. LMG 31462T.</title>
        <authorList>
            <person name="Carlier A."/>
            <person name="Qi S."/>
            <person name="Vandamme P."/>
        </authorList>
    </citation>
    <scope>NUCLEOTIDE SEQUENCE [LARGE SCALE GENOMIC DNA]</scope>
    <source>
        <strain evidence="3 4">LMG 31462</strain>
    </source>
</reference>
<dbReference type="PANTHER" id="PTHR34220:SF7">
    <property type="entry name" value="SENSOR HISTIDINE KINASE YPDA"/>
    <property type="match status" value="1"/>
</dbReference>
<keyword evidence="1" id="KW-0472">Membrane</keyword>
<dbReference type="EMBL" id="WNXC01000001">
    <property type="protein sequence ID" value="MBB2147560.1"/>
    <property type="molecule type" value="Genomic_DNA"/>
</dbReference>
<evidence type="ECO:0000313" key="3">
    <source>
        <dbReference type="EMBL" id="MBB2147560.1"/>
    </source>
</evidence>
<dbReference type="PANTHER" id="PTHR34220">
    <property type="entry name" value="SENSOR HISTIDINE KINASE YPDA"/>
    <property type="match status" value="1"/>
</dbReference>
<gene>
    <name evidence="3" type="ORF">GM920_01420</name>
</gene>
<dbReference type="Pfam" id="PF06580">
    <property type="entry name" value="His_kinase"/>
    <property type="match status" value="1"/>
</dbReference>
<feature type="transmembrane region" description="Helical" evidence="1">
    <location>
        <begin position="53"/>
        <end position="73"/>
    </location>
</feature>
<feature type="transmembrane region" description="Helical" evidence="1">
    <location>
        <begin position="85"/>
        <end position="106"/>
    </location>
</feature>
<evidence type="ECO:0000256" key="1">
    <source>
        <dbReference type="SAM" id="Phobius"/>
    </source>
</evidence>
<keyword evidence="1" id="KW-0812">Transmembrane</keyword>
<feature type="domain" description="Signal transduction histidine kinase internal region" evidence="2">
    <location>
        <begin position="167"/>
        <end position="243"/>
    </location>
</feature>
<dbReference type="InterPro" id="IPR010559">
    <property type="entry name" value="Sig_transdc_His_kin_internal"/>
</dbReference>
<organism evidence="3 4">
    <name type="scientific">Pedobacter gandavensis</name>
    <dbReference type="NCBI Taxonomy" id="2679963"/>
    <lineage>
        <taxon>Bacteria</taxon>
        <taxon>Pseudomonadati</taxon>
        <taxon>Bacteroidota</taxon>
        <taxon>Sphingobacteriia</taxon>
        <taxon>Sphingobacteriales</taxon>
        <taxon>Sphingobacteriaceae</taxon>
        <taxon>Pedobacter</taxon>
    </lineage>
</organism>
<feature type="transmembrane region" description="Helical" evidence="1">
    <location>
        <begin position="24"/>
        <end position="41"/>
    </location>
</feature>
<protein>
    <submittedName>
        <fullName evidence="3">GHKL domain-containing protein</fullName>
    </submittedName>
</protein>
<sequence>MTCQTQELKNKQIINFLSEDRYRFLRHAGFLLGLFVLFYYSDFSNQFTGIYKYYRLLCVYTVFIVMFYVNMYLLVPLFFFKAKYLLYLVLVIGLVLTGLFFTGHILKSLEPYRINWSPELHNGTKSYYEGAIITVPIIMLTTTVKLLQRWIQDNERISALNELTLHMELNELKNQINPHFLFNMLNNVKALIRTNPEKASIVILKLSEFLRYQLYENNEKKTALSSEIKFISNFLNLEKIRRDNFNFQLHHQAGETTFRSVFIPPNLFTTFVENAVKHSVDISGSAAYINIDIAIENERLHFSCTNSKSKDDGLADEKYSGLGLINIKRRLELLYQQEYQLELKSEDHQYAIHLTIPV</sequence>
<comment type="caution">
    <text evidence="3">The sequence shown here is derived from an EMBL/GenBank/DDBJ whole genome shotgun (WGS) entry which is preliminary data.</text>
</comment>
<dbReference type="Gene3D" id="3.30.565.10">
    <property type="entry name" value="Histidine kinase-like ATPase, C-terminal domain"/>
    <property type="match status" value="1"/>
</dbReference>
<proteinExistence type="predicted"/>